<dbReference type="InterPro" id="IPR006145">
    <property type="entry name" value="PsdUridine_synth_RsuA/RluA"/>
</dbReference>
<evidence type="ECO:0000259" key="3">
    <source>
        <dbReference type="Pfam" id="PF00849"/>
    </source>
</evidence>
<reference evidence="4 5" key="1">
    <citation type="submission" date="2020-03" db="EMBL/GenBank/DDBJ databases">
        <title>Genomic Encyclopedia of Type Strains, Phase IV (KMG-IV): sequencing the most valuable type-strain genomes for metagenomic binning, comparative biology and taxonomic classification.</title>
        <authorList>
            <person name="Goeker M."/>
        </authorList>
    </citation>
    <scope>NUCLEOTIDE SEQUENCE [LARGE SCALE GENOMIC DNA]</scope>
    <source>
        <strain evidence="4 5">DSM 101599</strain>
    </source>
</reference>
<dbReference type="Proteomes" id="UP000745859">
    <property type="component" value="Unassembled WGS sequence"/>
</dbReference>
<organism evidence="4 5">
    <name type="scientific">Wenyingzhuangia heitensis</name>
    <dbReference type="NCBI Taxonomy" id="1487859"/>
    <lineage>
        <taxon>Bacteria</taxon>
        <taxon>Pseudomonadati</taxon>
        <taxon>Bacteroidota</taxon>
        <taxon>Flavobacteriia</taxon>
        <taxon>Flavobacteriales</taxon>
        <taxon>Flavobacteriaceae</taxon>
        <taxon>Wenyingzhuangia</taxon>
    </lineage>
</organism>
<accession>A0ABX0UBM4</accession>
<dbReference type="Pfam" id="PF00849">
    <property type="entry name" value="PseudoU_synth_2"/>
    <property type="match status" value="1"/>
</dbReference>
<protein>
    <submittedName>
        <fullName evidence="4">23S rRNA pseudouridine1911/1915/1917 synthase</fullName>
        <ecNumber evidence="4">5.4.99.23</ecNumber>
    </submittedName>
</protein>
<dbReference type="Gene3D" id="3.30.2350.10">
    <property type="entry name" value="Pseudouridine synthase"/>
    <property type="match status" value="1"/>
</dbReference>
<dbReference type="SUPFAM" id="SSF55120">
    <property type="entry name" value="Pseudouridine synthase"/>
    <property type="match status" value="1"/>
</dbReference>
<feature type="domain" description="Pseudouridine synthase RsuA/RluA-like" evidence="3">
    <location>
        <begin position="89"/>
        <end position="228"/>
    </location>
</feature>
<comment type="similarity">
    <text evidence="1">Belongs to the pseudouridine synthase RluA family.</text>
</comment>
<evidence type="ECO:0000256" key="1">
    <source>
        <dbReference type="ARBA" id="ARBA00010876"/>
    </source>
</evidence>
<dbReference type="RefSeq" id="WP_167189916.1">
    <property type="nucleotide sequence ID" value="NZ_JAASQL010000005.1"/>
</dbReference>
<dbReference type="PROSITE" id="PS01129">
    <property type="entry name" value="PSI_RLU"/>
    <property type="match status" value="1"/>
</dbReference>
<evidence type="ECO:0000313" key="5">
    <source>
        <dbReference type="Proteomes" id="UP000745859"/>
    </source>
</evidence>
<gene>
    <name evidence="4" type="ORF">FHR24_002712</name>
</gene>
<name>A0ABX0UBM4_9FLAO</name>
<evidence type="ECO:0000313" key="4">
    <source>
        <dbReference type="EMBL" id="NIJ46228.1"/>
    </source>
</evidence>
<dbReference type="GO" id="GO:0160140">
    <property type="term" value="F:23S rRNA pseudouridine(1911/1915/1917) synthase activity"/>
    <property type="evidence" value="ECO:0007669"/>
    <property type="project" value="UniProtKB-EC"/>
</dbReference>
<proteinExistence type="inferred from homology"/>
<dbReference type="EMBL" id="JAASQL010000005">
    <property type="protein sequence ID" value="NIJ46228.1"/>
    <property type="molecule type" value="Genomic_DNA"/>
</dbReference>
<dbReference type="InterPro" id="IPR006224">
    <property type="entry name" value="PsdUridine_synth_RluA-like_CS"/>
</dbReference>
<dbReference type="InterPro" id="IPR020103">
    <property type="entry name" value="PsdUridine_synth_cat_dom_sf"/>
</dbReference>
<dbReference type="InterPro" id="IPR050188">
    <property type="entry name" value="RluA_PseudoU_synthase"/>
</dbReference>
<keyword evidence="4" id="KW-0413">Isomerase</keyword>
<dbReference type="PROSITE" id="PS50889">
    <property type="entry name" value="S4"/>
    <property type="match status" value="1"/>
</dbReference>
<comment type="caution">
    <text evidence="4">The sequence shown here is derived from an EMBL/GenBank/DDBJ whole genome shotgun (WGS) entry which is preliminary data.</text>
</comment>
<dbReference type="PANTHER" id="PTHR21600">
    <property type="entry name" value="MITOCHONDRIAL RNA PSEUDOURIDINE SYNTHASE"/>
    <property type="match status" value="1"/>
</dbReference>
<dbReference type="CDD" id="cd02869">
    <property type="entry name" value="PseudoU_synth_RluA_like"/>
    <property type="match status" value="1"/>
</dbReference>
<keyword evidence="5" id="KW-1185">Reference proteome</keyword>
<evidence type="ECO:0000256" key="2">
    <source>
        <dbReference type="PROSITE-ProRule" id="PRU00182"/>
    </source>
</evidence>
<dbReference type="PANTHER" id="PTHR21600:SF87">
    <property type="entry name" value="RNA PSEUDOURIDYLATE SYNTHASE DOMAIN-CONTAINING PROTEIN 1"/>
    <property type="match status" value="1"/>
</dbReference>
<keyword evidence="2" id="KW-0694">RNA-binding</keyword>
<dbReference type="EC" id="5.4.99.23" evidence="4"/>
<sequence>MKIVENHIVPATINGIRLSDYAVGIFLTIPSKAGIKKALKKGLILVNNKRGVSGQFINESDQIELLEDETLIKKNIDLDLEVLWEDDYLAVIYKPAGLLVSGNKAKTVTNALPHNLQTSSLTDSVKPQPVHRLDFATSGLLLIGKTATSIRELGKLFENKIIQKNYTAVTIGAMQLQGTVNVAVDEKESISSFQVLKTIASEKYEYLNMVLLTPHTGRRHQLRKHCASIGNPILGDVEYGLEGKILKGKGLYLHASSLSFIHPYTREKLTIQKEIPTKFNRLFS</sequence>